<evidence type="ECO:0000259" key="9">
    <source>
        <dbReference type="PROSITE" id="PS50118"/>
    </source>
</evidence>
<feature type="domain" description="HMG box" evidence="9">
    <location>
        <begin position="90"/>
        <end position="158"/>
    </location>
</feature>
<evidence type="ECO:0000256" key="6">
    <source>
        <dbReference type="ARBA" id="ARBA00023242"/>
    </source>
</evidence>
<dbReference type="FunFam" id="1.10.30.10:FF:000002">
    <property type="entry name" value="transcription factor Sox-2"/>
    <property type="match status" value="1"/>
</dbReference>
<dbReference type="InterPro" id="IPR050140">
    <property type="entry name" value="SRY-related_HMG-box_TF-like"/>
</dbReference>
<dbReference type="EMBL" id="HACG01036557">
    <property type="protein sequence ID" value="CEK83422.1"/>
    <property type="molecule type" value="Transcribed_RNA"/>
</dbReference>
<organism evidence="10">
    <name type="scientific">Arion vulgaris</name>
    <dbReference type="NCBI Taxonomy" id="1028688"/>
    <lineage>
        <taxon>Eukaryota</taxon>
        <taxon>Metazoa</taxon>
        <taxon>Spiralia</taxon>
        <taxon>Lophotrochozoa</taxon>
        <taxon>Mollusca</taxon>
        <taxon>Gastropoda</taxon>
        <taxon>Heterobranchia</taxon>
        <taxon>Euthyneura</taxon>
        <taxon>Panpulmonata</taxon>
        <taxon>Eupulmonata</taxon>
        <taxon>Stylommatophora</taxon>
        <taxon>Helicina</taxon>
        <taxon>Arionoidea</taxon>
        <taxon>Arionidae</taxon>
        <taxon>Arion</taxon>
    </lineage>
</organism>
<accession>A0A0B7AS53</accession>
<evidence type="ECO:0000313" key="10">
    <source>
        <dbReference type="EMBL" id="CEK83422.1"/>
    </source>
</evidence>
<feature type="region of interest" description="Disordered" evidence="8">
    <location>
        <begin position="269"/>
        <end position="318"/>
    </location>
</feature>
<dbReference type="GO" id="GO:0000978">
    <property type="term" value="F:RNA polymerase II cis-regulatory region sequence-specific DNA binding"/>
    <property type="evidence" value="ECO:0007669"/>
    <property type="project" value="TreeGrafter"/>
</dbReference>
<dbReference type="PANTHER" id="PTHR10270:SF231">
    <property type="entry name" value="TRANSCRIPTION FACTOR SOX-2"/>
    <property type="match status" value="1"/>
</dbReference>
<evidence type="ECO:0000256" key="7">
    <source>
        <dbReference type="PROSITE-ProRule" id="PRU00267"/>
    </source>
</evidence>
<dbReference type="InterPro" id="IPR022097">
    <property type="entry name" value="SOX_fam"/>
</dbReference>
<dbReference type="Pfam" id="PF00505">
    <property type="entry name" value="HMG_box"/>
    <property type="match status" value="1"/>
</dbReference>
<feature type="compositionally biased region" description="Low complexity" evidence="8">
    <location>
        <begin position="57"/>
        <end position="84"/>
    </location>
</feature>
<evidence type="ECO:0000256" key="4">
    <source>
        <dbReference type="ARBA" id="ARBA00023159"/>
    </source>
</evidence>
<evidence type="ECO:0000256" key="2">
    <source>
        <dbReference type="ARBA" id="ARBA00023015"/>
    </source>
</evidence>
<keyword evidence="2" id="KW-0805">Transcription regulation</keyword>
<evidence type="ECO:0000256" key="5">
    <source>
        <dbReference type="ARBA" id="ARBA00023163"/>
    </source>
</evidence>
<keyword evidence="3 7" id="KW-0238">DNA-binding</keyword>
<dbReference type="InterPro" id="IPR009071">
    <property type="entry name" value="HMG_box_dom"/>
</dbReference>
<feature type="compositionally biased region" description="Polar residues" evidence="8">
    <location>
        <begin position="272"/>
        <end position="283"/>
    </location>
</feature>
<evidence type="ECO:0000256" key="3">
    <source>
        <dbReference type="ARBA" id="ARBA00023125"/>
    </source>
</evidence>
<evidence type="ECO:0000256" key="8">
    <source>
        <dbReference type="SAM" id="MobiDB-lite"/>
    </source>
</evidence>
<gene>
    <name evidence="10" type="primary">ORF136918</name>
    <name evidence="11" type="synonym">ORF136927</name>
    <name evidence="12" type="synonym">ORF136942</name>
</gene>
<feature type="region of interest" description="Disordered" evidence="8">
    <location>
        <begin position="1"/>
        <end position="91"/>
    </location>
</feature>
<dbReference type="PROSITE" id="PS50118">
    <property type="entry name" value="HMG_BOX_2"/>
    <property type="match status" value="1"/>
</dbReference>
<dbReference type="EMBL" id="HACG01036558">
    <property type="protein sequence ID" value="CEK83423.1"/>
    <property type="molecule type" value="Transcribed_RNA"/>
</dbReference>
<dbReference type="SMART" id="SM00398">
    <property type="entry name" value="HMG"/>
    <property type="match status" value="1"/>
</dbReference>
<evidence type="ECO:0000256" key="1">
    <source>
        <dbReference type="ARBA" id="ARBA00004123"/>
    </source>
</evidence>
<comment type="subcellular location">
    <subcellularLocation>
        <location evidence="1">Nucleus</location>
    </subcellularLocation>
</comment>
<dbReference type="GO" id="GO:0000122">
    <property type="term" value="P:negative regulation of transcription by RNA polymerase II"/>
    <property type="evidence" value="ECO:0007669"/>
    <property type="project" value="TreeGrafter"/>
</dbReference>
<proteinExistence type="predicted"/>
<dbReference type="GO" id="GO:0005634">
    <property type="term" value="C:nucleus"/>
    <property type="evidence" value="ECO:0007669"/>
    <property type="project" value="UniProtKB-SubCell"/>
</dbReference>
<evidence type="ECO:0000313" key="12">
    <source>
        <dbReference type="EMBL" id="CEK83425.1"/>
    </source>
</evidence>
<sequence>MMMMEPDMKPPILHQPSQTQLPPASGAQAHQTHHSMHPQQTSPRPGSGGHTELPQTNHGQSGNPNGGSPTNNNNNNNSTNSKNNMDPSRVKRPMNAFMVWSRGQRRKMAQENPKMHNSEISKRLGAEWKLLSETEKRPFIDEAKRLRAIHMKEHPDYKYRPRRKTKTLMKKDKYALPGMANPSMSQVGRDPTGMYPSHMNSYMSNGYAHMMGDHNPYQQMTSHLPGLSPAPYYSNFSAQAMQGQVTSGSYMNGANSYNMTMAQMAPYAAHNMSPTPQGHQNTPGIKRETGTPTQGGPGGAAPAHSGSNKSPYPTPSAAQTGNEIREFISMYLPGQSEHIMNNEQQSAFVAAQQRLQQMQQYAINGHHIPASSDNSTVPLSHM</sequence>
<name>A0A0B7AS53_9EUPU</name>
<dbReference type="CDD" id="cd01388">
    <property type="entry name" value="HMG-box_SoxB"/>
    <property type="match status" value="1"/>
</dbReference>
<dbReference type="Pfam" id="PF12336">
    <property type="entry name" value="SOXp"/>
    <property type="match status" value="1"/>
</dbReference>
<keyword evidence="6 7" id="KW-0539">Nucleus</keyword>
<protein>
    <recommendedName>
        <fullName evidence="9">HMG box domain-containing protein</fullName>
    </recommendedName>
</protein>
<dbReference type="EMBL" id="HACG01036560">
    <property type="protein sequence ID" value="CEK83425.1"/>
    <property type="molecule type" value="Transcribed_RNA"/>
</dbReference>
<dbReference type="Gene3D" id="1.10.30.10">
    <property type="entry name" value="High mobility group box domain"/>
    <property type="match status" value="1"/>
</dbReference>
<dbReference type="GO" id="GO:0030182">
    <property type="term" value="P:neuron differentiation"/>
    <property type="evidence" value="ECO:0007669"/>
    <property type="project" value="TreeGrafter"/>
</dbReference>
<dbReference type="PANTHER" id="PTHR10270">
    <property type="entry name" value="SOX TRANSCRIPTION FACTOR"/>
    <property type="match status" value="1"/>
</dbReference>
<keyword evidence="4" id="KW-0010">Activator</keyword>
<evidence type="ECO:0000313" key="11">
    <source>
        <dbReference type="EMBL" id="CEK83423.1"/>
    </source>
</evidence>
<feature type="compositionally biased region" description="Polar residues" evidence="8">
    <location>
        <begin position="305"/>
        <end position="318"/>
    </location>
</feature>
<feature type="DNA-binding region" description="HMG box" evidence="7">
    <location>
        <begin position="90"/>
        <end position="158"/>
    </location>
</feature>
<dbReference type="GO" id="GO:0007420">
    <property type="term" value="P:brain development"/>
    <property type="evidence" value="ECO:0007669"/>
    <property type="project" value="TreeGrafter"/>
</dbReference>
<keyword evidence="5" id="KW-0804">Transcription</keyword>
<reference evidence="10" key="1">
    <citation type="submission" date="2014-12" db="EMBL/GenBank/DDBJ databases">
        <title>Insight into the proteome of Arion vulgaris.</title>
        <authorList>
            <person name="Aradska J."/>
            <person name="Bulat T."/>
            <person name="Smidak R."/>
            <person name="Sarate P."/>
            <person name="Gangsoo J."/>
            <person name="Sialana F."/>
            <person name="Bilban M."/>
            <person name="Lubec G."/>
        </authorList>
    </citation>
    <scope>NUCLEOTIDE SEQUENCE</scope>
    <source>
        <tissue evidence="10">Skin</tissue>
    </source>
</reference>
<dbReference type="SUPFAM" id="SSF47095">
    <property type="entry name" value="HMG-box"/>
    <property type="match status" value="1"/>
</dbReference>
<dbReference type="InterPro" id="IPR036910">
    <property type="entry name" value="HMG_box_dom_sf"/>
</dbReference>
<dbReference type="GO" id="GO:0001228">
    <property type="term" value="F:DNA-binding transcription activator activity, RNA polymerase II-specific"/>
    <property type="evidence" value="ECO:0007669"/>
    <property type="project" value="TreeGrafter"/>
</dbReference>
<dbReference type="AlphaFoldDB" id="A0A0B7AS53"/>